<keyword evidence="5" id="KW-0418">Kinase</keyword>
<dbReference type="Proteomes" id="UP000887572">
    <property type="component" value="Unplaced"/>
</dbReference>
<dbReference type="Gene3D" id="1.10.510.10">
    <property type="entry name" value="Transferase(Phosphotransferase) domain 1"/>
    <property type="match status" value="1"/>
</dbReference>
<dbReference type="PANTHER" id="PTHR24349">
    <property type="entry name" value="SERINE/THREONINE-PROTEIN KINASE"/>
    <property type="match status" value="1"/>
</dbReference>
<keyword evidence="8" id="KW-1185">Reference proteome</keyword>
<feature type="domain" description="Protein kinase" evidence="7">
    <location>
        <begin position="1"/>
        <end position="241"/>
    </location>
</feature>
<dbReference type="InterPro" id="IPR000719">
    <property type="entry name" value="Prot_kinase_dom"/>
</dbReference>
<sequence>MPKATILNLIKEIMKPLEELHKVAIHLDFKPANLLIFYKKKQQKFGIFSAKKTEPNFKLIGLDGAFFFKGRRIGKICDEEIENHRFSVSARYAAPEYLNNEISPKSDIWSAGLVIYEMLLVNYSNAKLTLFSRPLENINNIKESVDKIAELYRGFAITNKTGGTGSSNLVGIMRDSAELHEIGSQSWWLRYGEVIHNILNVQLNAPEIAFLLTNMLNNEPTKRLSAHEILEFLDGHCVPKMKNAKEIPLFGTTNVSFLISSLNAEIKWFKMHYEYEDLYPKLTGIRSMLPKVKDGQKMLLKMLAKRKQICGQ</sequence>
<evidence type="ECO:0000256" key="6">
    <source>
        <dbReference type="ARBA" id="ARBA00022840"/>
    </source>
</evidence>
<evidence type="ECO:0000256" key="2">
    <source>
        <dbReference type="ARBA" id="ARBA00022527"/>
    </source>
</evidence>
<keyword evidence="3" id="KW-0808">Transferase</keyword>
<dbReference type="Pfam" id="PF00069">
    <property type="entry name" value="Pkinase"/>
    <property type="match status" value="1"/>
</dbReference>
<keyword evidence="2" id="KW-0723">Serine/threonine-protein kinase</keyword>
<dbReference type="SUPFAM" id="SSF56112">
    <property type="entry name" value="Protein kinase-like (PK-like)"/>
    <property type="match status" value="1"/>
</dbReference>
<dbReference type="InterPro" id="IPR011009">
    <property type="entry name" value="Kinase-like_dom_sf"/>
</dbReference>
<dbReference type="WBParaSite" id="Gr19_v10_g1927.t1">
    <property type="protein sequence ID" value="Gr19_v10_g1927.t1"/>
    <property type="gene ID" value="Gr19_v10_g1927"/>
</dbReference>
<protein>
    <submittedName>
        <fullName evidence="9">Protein kinase domain-containing protein</fullName>
    </submittedName>
</protein>
<name>A0A914HLN3_GLORO</name>
<dbReference type="PROSITE" id="PS50011">
    <property type="entry name" value="PROTEIN_KINASE_DOM"/>
    <property type="match status" value="1"/>
</dbReference>
<proteinExistence type="inferred from homology"/>
<dbReference type="AlphaFoldDB" id="A0A914HLN3"/>
<keyword evidence="6" id="KW-0067">ATP-binding</keyword>
<evidence type="ECO:0000256" key="3">
    <source>
        <dbReference type="ARBA" id="ARBA00022679"/>
    </source>
</evidence>
<reference evidence="9" key="1">
    <citation type="submission" date="2022-11" db="UniProtKB">
        <authorList>
            <consortium name="WormBaseParasite"/>
        </authorList>
    </citation>
    <scope>IDENTIFICATION</scope>
</reference>
<dbReference type="GO" id="GO:0005524">
    <property type="term" value="F:ATP binding"/>
    <property type="evidence" value="ECO:0007669"/>
    <property type="project" value="UniProtKB-KW"/>
</dbReference>
<evidence type="ECO:0000256" key="4">
    <source>
        <dbReference type="ARBA" id="ARBA00022741"/>
    </source>
</evidence>
<comment type="similarity">
    <text evidence="1">Belongs to the protein kinase superfamily. CAMK Ser/Thr protein kinase family.</text>
</comment>
<accession>A0A914HLN3</accession>
<evidence type="ECO:0000256" key="1">
    <source>
        <dbReference type="ARBA" id="ARBA00006692"/>
    </source>
</evidence>
<evidence type="ECO:0000313" key="9">
    <source>
        <dbReference type="WBParaSite" id="Gr19_v10_g1927.t1"/>
    </source>
</evidence>
<keyword evidence="4" id="KW-0547">Nucleotide-binding</keyword>
<evidence type="ECO:0000259" key="7">
    <source>
        <dbReference type="PROSITE" id="PS50011"/>
    </source>
</evidence>
<organism evidence="8 9">
    <name type="scientific">Globodera rostochiensis</name>
    <name type="common">Golden nematode worm</name>
    <name type="synonym">Heterodera rostochiensis</name>
    <dbReference type="NCBI Taxonomy" id="31243"/>
    <lineage>
        <taxon>Eukaryota</taxon>
        <taxon>Metazoa</taxon>
        <taxon>Ecdysozoa</taxon>
        <taxon>Nematoda</taxon>
        <taxon>Chromadorea</taxon>
        <taxon>Rhabditida</taxon>
        <taxon>Tylenchina</taxon>
        <taxon>Tylenchomorpha</taxon>
        <taxon>Tylenchoidea</taxon>
        <taxon>Heteroderidae</taxon>
        <taxon>Heteroderinae</taxon>
        <taxon>Globodera</taxon>
    </lineage>
</organism>
<evidence type="ECO:0000313" key="8">
    <source>
        <dbReference type="Proteomes" id="UP000887572"/>
    </source>
</evidence>
<dbReference type="GO" id="GO:0004674">
    <property type="term" value="F:protein serine/threonine kinase activity"/>
    <property type="evidence" value="ECO:0007669"/>
    <property type="project" value="UniProtKB-KW"/>
</dbReference>
<evidence type="ECO:0000256" key="5">
    <source>
        <dbReference type="ARBA" id="ARBA00022777"/>
    </source>
</evidence>
<dbReference type="InterPro" id="IPR050205">
    <property type="entry name" value="CDPK_Ser/Thr_kinases"/>
</dbReference>